<reference evidence="1 2" key="1">
    <citation type="submission" date="2020-07" db="EMBL/GenBank/DDBJ databases">
        <title>Trichoderma asperellum IC-1 whole genome shotgun sequence.</title>
        <authorList>
            <person name="Kanamasa S."/>
            <person name="Takahashi H."/>
        </authorList>
    </citation>
    <scope>NUCLEOTIDE SEQUENCE [LARGE SCALE GENOMIC DNA]</scope>
    <source>
        <strain evidence="1 2">IC-1</strain>
    </source>
</reference>
<proteinExistence type="predicted"/>
<name>A0A6V8QLU6_TRIAP</name>
<dbReference type="EMBL" id="BLZH01000002">
    <property type="protein sequence ID" value="GFP53461.1"/>
    <property type="molecule type" value="Genomic_DNA"/>
</dbReference>
<comment type="caution">
    <text evidence="1">The sequence shown here is derived from an EMBL/GenBank/DDBJ whole genome shotgun (WGS) entry which is preliminary data.</text>
</comment>
<dbReference type="Proteomes" id="UP000517252">
    <property type="component" value="Unassembled WGS sequence"/>
</dbReference>
<organism evidence="1 2">
    <name type="scientific">Trichoderma asperellum</name>
    <name type="common">Filamentous fungus</name>
    <dbReference type="NCBI Taxonomy" id="101201"/>
    <lineage>
        <taxon>Eukaryota</taxon>
        <taxon>Fungi</taxon>
        <taxon>Dikarya</taxon>
        <taxon>Ascomycota</taxon>
        <taxon>Pezizomycotina</taxon>
        <taxon>Sordariomycetes</taxon>
        <taxon>Hypocreomycetidae</taxon>
        <taxon>Hypocreales</taxon>
        <taxon>Hypocreaceae</taxon>
        <taxon>Trichoderma</taxon>
    </lineage>
</organism>
<accession>A0A6V8QLU6</accession>
<dbReference type="OrthoDB" id="4424523at2759"/>
<dbReference type="AlphaFoldDB" id="A0A6V8QLU6"/>
<evidence type="ECO:0000313" key="1">
    <source>
        <dbReference type="EMBL" id="GFP53461.1"/>
    </source>
</evidence>
<evidence type="ECO:0000313" key="2">
    <source>
        <dbReference type="Proteomes" id="UP000517252"/>
    </source>
</evidence>
<gene>
    <name evidence="1" type="ORF">TASIC1_0002064500</name>
</gene>
<sequence>MDTSKLPPERHRTGMKAEEKVVYLRVAAAADPASVTRAEKNQIFGQPPPDEEDRLCQEKIGITMEELKRKVMSDPETLTEDECDIILFGATYEWNRPRIGRPPLRMAFLPDEEYRLASQVHELLANDYDDEISRRAELRAKAFEIVKKRAS</sequence>
<protein>
    <submittedName>
        <fullName evidence="1">Uncharacterized protein</fullName>
    </submittedName>
</protein>